<evidence type="ECO:0000313" key="4">
    <source>
        <dbReference type="EMBL" id="MFD1735607.1"/>
    </source>
</evidence>
<dbReference type="CDD" id="cd00156">
    <property type="entry name" value="REC"/>
    <property type="match status" value="1"/>
</dbReference>
<dbReference type="SMART" id="SM00267">
    <property type="entry name" value="GGDEF"/>
    <property type="match status" value="1"/>
</dbReference>
<dbReference type="SUPFAM" id="SSF55073">
    <property type="entry name" value="Nucleotide cyclase"/>
    <property type="match status" value="1"/>
</dbReference>
<dbReference type="InterPro" id="IPR043128">
    <property type="entry name" value="Rev_trsase/Diguanyl_cyclase"/>
</dbReference>
<reference evidence="5" key="1">
    <citation type="journal article" date="2019" name="Int. J. Syst. Evol. Microbiol.">
        <title>The Global Catalogue of Microorganisms (GCM) 10K type strain sequencing project: providing services to taxonomists for standard genome sequencing and annotation.</title>
        <authorList>
            <consortium name="The Broad Institute Genomics Platform"/>
            <consortium name="The Broad Institute Genome Sequencing Center for Infectious Disease"/>
            <person name="Wu L."/>
            <person name="Ma J."/>
        </authorList>
    </citation>
    <scope>NUCLEOTIDE SEQUENCE [LARGE SCALE GENOMIC DNA]</scope>
    <source>
        <strain evidence="5">CCUG 49339</strain>
    </source>
</reference>
<evidence type="ECO:0000259" key="3">
    <source>
        <dbReference type="PROSITE" id="PS50887"/>
    </source>
</evidence>
<protein>
    <submittedName>
        <fullName evidence="4">Response regulator</fullName>
    </submittedName>
</protein>
<feature type="modified residue" description="4-aspartylphosphate" evidence="1">
    <location>
        <position position="465"/>
    </location>
</feature>
<keyword evidence="1" id="KW-0597">Phosphoprotein</keyword>
<sequence length="536" mass="62528">MEKYQQTLMENIRHQLSLWIEADKLSVLNEDVYRFLHSVAGTARTIGLSDISALSKTLLDSIDELEEKNWSTKELREFLMPLLSIGYDNQTDESVNLNRRSDKEKKPLVLIIDDDPTLLMYMKEELEREGIMAIVITDLENAVSSLYDLHPDCVIIDVYMKTNSGFEILNFLKVKMKQQFIPTIIMSFKEKKDIRKQSYEMGADDFIAKPFEMDDFIARIKRHLERKELFDNLLLVDELTRVYNRKYLQTAYDQLLLESQLSSDSFSMGLLDLDLFKNINEQFGHLAGDEVLKEFASFLKQKLSRLDIVVRYGGEEFVVLFPRVTGLDAKQKMQTLQNELYDSPFTFNGNEVFVTFSCGIIEVESRNEPLTYWLNLANHALHEAKNQGRNLIYVVGKESIVPYKKMLKIGVIDNDPIIRTMLVEMIERIQGDHSLYLDIQAYKDGITFFESDWYLSDDPYVIILDGIMPKMDGLEILHRLRSERNRNQYTVIMLTTRKSEQDIIKALKLGADDYMTKPFNMLELEVKLRRLIQKLK</sequence>
<evidence type="ECO:0000259" key="2">
    <source>
        <dbReference type="PROSITE" id="PS50110"/>
    </source>
</evidence>
<dbReference type="InterPro" id="IPR001789">
    <property type="entry name" value="Sig_transdc_resp-reg_receiver"/>
</dbReference>
<feature type="modified residue" description="4-aspartylphosphate" evidence="1">
    <location>
        <position position="157"/>
    </location>
</feature>
<dbReference type="RefSeq" id="WP_377926707.1">
    <property type="nucleotide sequence ID" value="NZ_JBHUEM010000003.1"/>
</dbReference>
<dbReference type="Gene3D" id="1.20.120.160">
    <property type="entry name" value="HPT domain"/>
    <property type="match status" value="1"/>
</dbReference>
<dbReference type="InterPro" id="IPR029787">
    <property type="entry name" value="Nucleotide_cyclase"/>
</dbReference>
<proteinExistence type="predicted"/>
<dbReference type="InterPro" id="IPR050469">
    <property type="entry name" value="Diguanylate_Cyclase"/>
</dbReference>
<feature type="domain" description="Response regulatory" evidence="2">
    <location>
        <begin position="408"/>
        <end position="532"/>
    </location>
</feature>
<dbReference type="Proteomes" id="UP001597214">
    <property type="component" value="Unassembled WGS sequence"/>
</dbReference>
<dbReference type="PANTHER" id="PTHR45138">
    <property type="entry name" value="REGULATORY COMPONENTS OF SENSORY TRANSDUCTION SYSTEM"/>
    <property type="match status" value="1"/>
</dbReference>
<gene>
    <name evidence="4" type="ORF">ACFSCX_03430</name>
</gene>
<dbReference type="SMART" id="SM00448">
    <property type="entry name" value="REC"/>
    <property type="match status" value="2"/>
</dbReference>
<accession>A0ABW4LKH8</accession>
<dbReference type="Gene3D" id="3.30.70.270">
    <property type="match status" value="1"/>
</dbReference>
<dbReference type="CDD" id="cd17574">
    <property type="entry name" value="REC_OmpR"/>
    <property type="match status" value="1"/>
</dbReference>
<dbReference type="InterPro" id="IPR000160">
    <property type="entry name" value="GGDEF_dom"/>
</dbReference>
<comment type="caution">
    <text evidence="4">The sequence shown here is derived from an EMBL/GenBank/DDBJ whole genome shotgun (WGS) entry which is preliminary data.</text>
</comment>
<dbReference type="InterPro" id="IPR011006">
    <property type="entry name" value="CheY-like_superfamily"/>
</dbReference>
<evidence type="ECO:0000256" key="1">
    <source>
        <dbReference type="PROSITE-ProRule" id="PRU00169"/>
    </source>
</evidence>
<dbReference type="InterPro" id="IPR036641">
    <property type="entry name" value="HPT_dom_sf"/>
</dbReference>
<feature type="domain" description="GGDEF" evidence="3">
    <location>
        <begin position="264"/>
        <end position="397"/>
    </location>
</feature>
<keyword evidence="5" id="KW-1185">Reference proteome</keyword>
<dbReference type="NCBIfam" id="TIGR00254">
    <property type="entry name" value="GGDEF"/>
    <property type="match status" value="1"/>
</dbReference>
<dbReference type="PANTHER" id="PTHR45138:SF9">
    <property type="entry name" value="DIGUANYLATE CYCLASE DGCM-RELATED"/>
    <property type="match status" value="1"/>
</dbReference>
<dbReference type="Gene3D" id="3.40.50.2300">
    <property type="match status" value="2"/>
</dbReference>
<dbReference type="Pfam" id="PF00990">
    <property type="entry name" value="GGDEF"/>
    <property type="match status" value="1"/>
</dbReference>
<dbReference type="CDD" id="cd01949">
    <property type="entry name" value="GGDEF"/>
    <property type="match status" value="1"/>
</dbReference>
<dbReference type="SUPFAM" id="SSF52172">
    <property type="entry name" value="CheY-like"/>
    <property type="match status" value="2"/>
</dbReference>
<dbReference type="Pfam" id="PF00072">
    <property type="entry name" value="Response_reg"/>
    <property type="match status" value="2"/>
</dbReference>
<dbReference type="PROSITE" id="PS50110">
    <property type="entry name" value="RESPONSE_REGULATORY"/>
    <property type="match status" value="2"/>
</dbReference>
<organism evidence="4 5">
    <name type="scientific">Bacillus salitolerans</name>
    <dbReference type="NCBI Taxonomy" id="1437434"/>
    <lineage>
        <taxon>Bacteria</taxon>
        <taxon>Bacillati</taxon>
        <taxon>Bacillota</taxon>
        <taxon>Bacilli</taxon>
        <taxon>Bacillales</taxon>
        <taxon>Bacillaceae</taxon>
        <taxon>Bacillus</taxon>
    </lineage>
</organism>
<name>A0ABW4LKH8_9BACI</name>
<dbReference type="PROSITE" id="PS50887">
    <property type="entry name" value="GGDEF"/>
    <property type="match status" value="1"/>
</dbReference>
<evidence type="ECO:0000313" key="5">
    <source>
        <dbReference type="Proteomes" id="UP001597214"/>
    </source>
</evidence>
<dbReference type="EMBL" id="JBHUEM010000003">
    <property type="protein sequence ID" value="MFD1735607.1"/>
    <property type="molecule type" value="Genomic_DNA"/>
</dbReference>
<dbReference type="SUPFAM" id="SSF47226">
    <property type="entry name" value="Histidine-containing phosphotransfer domain, HPT domain"/>
    <property type="match status" value="1"/>
</dbReference>
<feature type="domain" description="Response regulatory" evidence="2">
    <location>
        <begin position="108"/>
        <end position="224"/>
    </location>
</feature>